<comment type="caution">
    <text evidence="10">The sequence shown here is derived from an EMBL/GenBank/DDBJ whole genome shotgun (WGS) entry which is preliminary data.</text>
</comment>
<dbReference type="FunFam" id="2.10.25.10:FF:000090">
    <property type="entry name" value="laminin subunit alpha"/>
    <property type="match status" value="1"/>
</dbReference>
<keyword evidence="2" id="KW-0964">Secreted</keyword>
<evidence type="ECO:0000256" key="6">
    <source>
        <dbReference type="ARBA" id="ARBA00023180"/>
    </source>
</evidence>
<dbReference type="SMART" id="SM00180">
    <property type="entry name" value="EGF_Lam"/>
    <property type="match status" value="2"/>
</dbReference>
<feature type="non-terminal residue" evidence="10">
    <location>
        <position position="79"/>
    </location>
</feature>
<evidence type="ECO:0000256" key="8">
    <source>
        <dbReference type="PROSITE-ProRule" id="PRU00460"/>
    </source>
</evidence>
<dbReference type="SUPFAM" id="SSF57196">
    <property type="entry name" value="EGF/Laminin"/>
    <property type="match status" value="2"/>
</dbReference>
<feature type="disulfide bond" evidence="8">
    <location>
        <begin position="53"/>
        <end position="62"/>
    </location>
</feature>
<organism evidence="10 11">
    <name type="scientific">Paragonimus westermani</name>
    <dbReference type="NCBI Taxonomy" id="34504"/>
    <lineage>
        <taxon>Eukaryota</taxon>
        <taxon>Metazoa</taxon>
        <taxon>Spiralia</taxon>
        <taxon>Lophotrochozoa</taxon>
        <taxon>Platyhelminthes</taxon>
        <taxon>Trematoda</taxon>
        <taxon>Digenea</taxon>
        <taxon>Plagiorchiida</taxon>
        <taxon>Troglotremata</taxon>
        <taxon>Troglotrematidae</taxon>
        <taxon>Paragonimus</taxon>
    </lineage>
</organism>
<dbReference type="PROSITE" id="PS00022">
    <property type="entry name" value="EGF_1"/>
    <property type="match status" value="2"/>
</dbReference>
<evidence type="ECO:0000256" key="2">
    <source>
        <dbReference type="ARBA" id="ARBA00022525"/>
    </source>
</evidence>
<evidence type="ECO:0000256" key="3">
    <source>
        <dbReference type="ARBA" id="ARBA00022729"/>
    </source>
</evidence>
<feature type="domain" description="Laminin EGF-like" evidence="9">
    <location>
        <begin position="1"/>
        <end position="34"/>
    </location>
</feature>
<dbReference type="Gene3D" id="2.10.25.10">
    <property type="entry name" value="Laminin"/>
    <property type="match status" value="2"/>
</dbReference>
<dbReference type="Proteomes" id="UP000324629">
    <property type="component" value="Unassembled WGS sequence"/>
</dbReference>
<keyword evidence="7 8" id="KW-0424">Laminin EGF-like domain</keyword>
<comment type="subcellular location">
    <subcellularLocation>
        <location evidence="1">Secreted</location>
    </subcellularLocation>
</comment>
<dbReference type="PANTHER" id="PTHR10574">
    <property type="entry name" value="NETRIN/LAMININ-RELATED"/>
    <property type="match status" value="1"/>
</dbReference>
<accession>A0A5J4N5M1</accession>
<dbReference type="GO" id="GO:0005576">
    <property type="term" value="C:extracellular region"/>
    <property type="evidence" value="ECO:0007669"/>
    <property type="project" value="UniProtKB-SubCell"/>
</dbReference>
<sequence length="79" mass="8386">MQTGQCTCAPHVTGRQCTDCEPGYYGVSSKGCKPCPMCPNGQVCDQVTGKCICPPNTQGDRCEECSPGSWDYNAITGCK</sequence>
<proteinExistence type="predicted"/>
<dbReference type="AlphaFoldDB" id="A0A5J4N5M1"/>
<dbReference type="GO" id="GO:0009887">
    <property type="term" value="P:animal organ morphogenesis"/>
    <property type="evidence" value="ECO:0007669"/>
    <property type="project" value="TreeGrafter"/>
</dbReference>
<keyword evidence="5 8" id="KW-1015">Disulfide bond</keyword>
<dbReference type="Pfam" id="PF00053">
    <property type="entry name" value="EGF_laminin"/>
    <property type="match status" value="2"/>
</dbReference>
<dbReference type="EMBL" id="QNGE01008522">
    <property type="protein sequence ID" value="KAA3670738.1"/>
    <property type="molecule type" value="Genomic_DNA"/>
</dbReference>
<evidence type="ECO:0000256" key="7">
    <source>
        <dbReference type="ARBA" id="ARBA00023292"/>
    </source>
</evidence>
<keyword evidence="6" id="KW-0325">Glycoprotein</keyword>
<gene>
    <name evidence="10" type="ORF">DEA37_0006836</name>
</gene>
<evidence type="ECO:0000256" key="1">
    <source>
        <dbReference type="ARBA" id="ARBA00004613"/>
    </source>
</evidence>
<evidence type="ECO:0000313" key="10">
    <source>
        <dbReference type="EMBL" id="KAA3670738.1"/>
    </source>
</evidence>
<dbReference type="FunFam" id="2.10.25.10:FF:000189">
    <property type="entry name" value="Laminin subunit alpha 2"/>
    <property type="match status" value="1"/>
</dbReference>
<keyword evidence="11" id="KW-1185">Reference proteome</keyword>
<dbReference type="PROSITE" id="PS01248">
    <property type="entry name" value="EGF_LAM_1"/>
    <property type="match status" value="2"/>
</dbReference>
<dbReference type="PANTHER" id="PTHR10574:SF406">
    <property type="entry name" value="LAMININ SUBUNIT ALPHA 5"/>
    <property type="match status" value="1"/>
</dbReference>
<evidence type="ECO:0000259" key="9">
    <source>
        <dbReference type="PROSITE" id="PS50027"/>
    </source>
</evidence>
<dbReference type="InterPro" id="IPR050440">
    <property type="entry name" value="Laminin/Netrin_ECM"/>
</dbReference>
<evidence type="ECO:0000256" key="4">
    <source>
        <dbReference type="ARBA" id="ARBA00022737"/>
    </source>
</evidence>
<feature type="disulfide bond" evidence="8">
    <location>
        <begin position="8"/>
        <end position="17"/>
    </location>
</feature>
<protein>
    <recommendedName>
        <fullName evidence="9">Laminin EGF-like domain-containing protein</fullName>
    </recommendedName>
</protein>
<keyword evidence="4" id="KW-0677">Repeat</keyword>
<feature type="domain" description="Laminin EGF-like" evidence="9">
    <location>
        <begin position="35"/>
        <end position="79"/>
    </location>
</feature>
<dbReference type="CDD" id="cd00055">
    <property type="entry name" value="EGF_Lam"/>
    <property type="match status" value="2"/>
</dbReference>
<dbReference type="InterPro" id="IPR002049">
    <property type="entry name" value="LE_dom"/>
</dbReference>
<keyword evidence="3" id="KW-0732">Signal</keyword>
<evidence type="ECO:0000313" key="11">
    <source>
        <dbReference type="Proteomes" id="UP000324629"/>
    </source>
</evidence>
<evidence type="ECO:0000256" key="5">
    <source>
        <dbReference type="ARBA" id="ARBA00023157"/>
    </source>
</evidence>
<dbReference type="PROSITE" id="PS50027">
    <property type="entry name" value="EGF_LAM_2"/>
    <property type="match status" value="2"/>
</dbReference>
<name>A0A5J4N5M1_9TREM</name>
<comment type="caution">
    <text evidence="8">Lacks conserved residue(s) required for the propagation of feature annotation.</text>
</comment>
<dbReference type="InterPro" id="IPR000742">
    <property type="entry name" value="EGF"/>
</dbReference>
<dbReference type="GO" id="GO:0009888">
    <property type="term" value="P:tissue development"/>
    <property type="evidence" value="ECO:0007669"/>
    <property type="project" value="TreeGrafter"/>
</dbReference>
<reference evidence="10 11" key="1">
    <citation type="journal article" date="2019" name="Gigascience">
        <title>Whole-genome sequence of the oriental lung fluke Paragonimus westermani.</title>
        <authorList>
            <person name="Oey H."/>
            <person name="Zakrzewski M."/>
            <person name="Narain K."/>
            <person name="Devi K.R."/>
            <person name="Agatsuma T."/>
            <person name="Nawaratna S."/>
            <person name="Gobert G.N."/>
            <person name="Jones M.K."/>
            <person name="Ragan M.A."/>
            <person name="McManus D.P."/>
            <person name="Krause L."/>
        </authorList>
    </citation>
    <scope>NUCLEOTIDE SEQUENCE [LARGE SCALE GENOMIC DNA]</scope>
    <source>
        <strain evidence="10 11">IND2009</strain>
    </source>
</reference>